<gene>
    <name evidence="2" type="ORF">NSJP_1720</name>
</gene>
<sequence length="359" mass="40109">MRWLIRFIVGMLLLALTGAAYQAVDLALDAQLYPPPGRLVDVGGHELHLRCMGEGIPTVVLESANMGWSLYWTTIQFDLARLTRVCSYDRAGLGWSERGPSPRTGRHIANELHTLLARARVSGPFILVGHSLGGFVTRLYYETHREDVAAMVLVDAHHERQFDEEEFREFIAAVRTAFPIMGAATTLGITRLMLTLDVLPPLFARQEKGAPPDIRPMLRAGWAKTRYFATMADEEASLEATASQVKRAGLLGDLPLIIVTAAGPTWWPDMPQDVDLSRFRHMWLNLQADLLKLSTNSRQVFADKSTHFVNFDQPEIIVEQVRQLIEFSRPASGPSAMRQPTMLKPESVAIPFMKPAVDP</sequence>
<dbReference type="PANTHER" id="PTHR43139">
    <property type="entry name" value="SI:DKEY-122A22.2"/>
    <property type="match status" value="1"/>
</dbReference>
<dbReference type="InterPro" id="IPR029058">
    <property type="entry name" value="AB_hydrolase_fold"/>
</dbReference>
<proteinExistence type="predicted"/>
<dbReference type="STRING" id="1325564.NSJP_1720"/>
<feature type="domain" description="AB hydrolase-1" evidence="1">
    <location>
        <begin position="57"/>
        <end position="173"/>
    </location>
</feature>
<dbReference type="Gene3D" id="3.40.50.1820">
    <property type="entry name" value="alpha/beta hydrolase"/>
    <property type="match status" value="1"/>
</dbReference>
<protein>
    <recommendedName>
        <fullName evidence="1">AB hydrolase-1 domain-containing protein</fullName>
    </recommendedName>
</protein>
<evidence type="ECO:0000313" key="3">
    <source>
        <dbReference type="Proteomes" id="UP000192042"/>
    </source>
</evidence>
<evidence type="ECO:0000259" key="1">
    <source>
        <dbReference type="Pfam" id="PF00561"/>
    </source>
</evidence>
<dbReference type="SUPFAM" id="SSF53474">
    <property type="entry name" value="alpha/beta-Hydrolases"/>
    <property type="match status" value="1"/>
</dbReference>
<dbReference type="OrthoDB" id="59888at2"/>
<reference evidence="2 3" key="1">
    <citation type="submission" date="2017-03" db="EMBL/GenBank/DDBJ databases">
        <authorList>
            <person name="Afonso C.L."/>
            <person name="Miller P.J."/>
            <person name="Scott M.A."/>
            <person name="Spackman E."/>
            <person name="Goraichik I."/>
            <person name="Dimitrov K.M."/>
            <person name="Suarez D.L."/>
            <person name="Swayne D.E."/>
        </authorList>
    </citation>
    <scope>NUCLEOTIDE SEQUENCE [LARGE SCALE GENOMIC DNA]</scope>
    <source>
        <strain evidence="2">Genome sequencing of Nitrospira japonica strain NJ11</strain>
    </source>
</reference>
<dbReference type="KEGG" id="nja:NSJP_1720"/>
<accession>A0A1W1I4G0</accession>
<dbReference type="AlphaFoldDB" id="A0A1W1I4G0"/>
<dbReference type="Proteomes" id="UP000192042">
    <property type="component" value="Chromosome I"/>
</dbReference>
<evidence type="ECO:0000313" key="2">
    <source>
        <dbReference type="EMBL" id="SLM47892.1"/>
    </source>
</evidence>
<dbReference type="Pfam" id="PF00561">
    <property type="entry name" value="Abhydrolase_1"/>
    <property type="match status" value="1"/>
</dbReference>
<keyword evidence="3" id="KW-1185">Reference proteome</keyword>
<organism evidence="2 3">
    <name type="scientific">Nitrospira japonica</name>
    <dbReference type="NCBI Taxonomy" id="1325564"/>
    <lineage>
        <taxon>Bacteria</taxon>
        <taxon>Pseudomonadati</taxon>
        <taxon>Nitrospirota</taxon>
        <taxon>Nitrospiria</taxon>
        <taxon>Nitrospirales</taxon>
        <taxon>Nitrospiraceae</taxon>
        <taxon>Nitrospira</taxon>
    </lineage>
</organism>
<name>A0A1W1I4G0_9BACT</name>
<dbReference type="InterPro" id="IPR000073">
    <property type="entry name" value="AB_hydrolase_1"/>
</dbReference>
<dbReference type="PANTHER" id="PTHR43139:SF52">
    <property type="entry name" value="SI:DKEY-122A22.2"/>
    <property type="match status" value="1"/>
</dbReference>
<dbReference type="EMBL" id="LT828648">
    <property type="protein sequence ID" value="SLM47892.1"/>
    <property type="molecule type" value="Genomic_DNA"/>
</dbReference>
<dbReference type="InterPro" id="IPR052370">
    <property type="entry name" value="Meta-cleavage_hydrolase"/>
</dbReference>
<dbReference type="RefSeq" id="WP_080886360.1">
    <property type="nucleotide sequence ID" value="NZ_LT828648.1"/>
</dbReference>